<protein>
    <recommendedName>
        <fullName evidence="14">Sensor histidine kinase MtrB</fullName>
        <ecNumber evidence="3">2.7.13.3</ecNumber>
    </recommendedName>
</protein>
<keyword evidence="9 19" id="KW-0418">Kinase</keyword>
<evidence type="ECO:0000256" key="5">
    <source>
        <dbReference type="ARBA" id="ARBA00022553"/>
    </source>
</evidence>
<dbReference type="NCBIfam" id="NF040691">
    <property type="entry name" value="MtrAB_MtrB"/>
    <property type="match status" value="1"/>
</dbReference>
<dbReference type="STRING" id="1108812.AWC16_22635"/>
<name>A0A1X1Y7D4_9MYCO</name>
<sequence length="549" mass="59659">MIFSSRRRPRRSGPLLLGVNTLRRAVQVAWRRSLQLRVVVLTLGLSAAVLLALGFVLTSQITDRVLDVKVRAATEQIERARVTAGGIVGGEESRSLTSSLQLARNTLMSKTDPALGSGTAGAFDAVLVVPGEGPRAATTAGPVDQVPAALREFVKAGQVSYQYAPVHVEGFAGPALVIGTPTTSRITNLELYLIYPLGTERNTISMVRGTIATGGLVLLLLLAGIALLVSRQVVLPVRSASRIAERFAEGHLSERMPVRGEDDMARLAVSFNDMAESLSREITQLEEFGNLQRRFTSDVSHELRTPLTTVRMAADLIHDHSEDLEPSLRRSTELLVSELDRFESLLNDLLEISRHDAGVAELSVESVDLRSTVNSALENVGHLAADAGVALKVDMPSEGVIAEVDPRRVERILRNLIANAIDHAEHKPVVIRMGADEDTVAVTVRDHGVGLRPGEEKLVFSRFWRADPSRVRRSGGTGLGLAISVEDARLHQGRLEAWGEPGKGACFRLTLPLVRGHKVTTSPLPMKPVSPAERRERRLRAREHAERSG</sequence>
<evidence type="ECO:0000313" key="19">
    <source>
        <dbReference type="EMBL" id="ORW07033.1"/>
    </source>
</evidence>
<dbReference type="SUPFAM" id="SSF158472">
    <property type="entry name" value="HAMP domain-like"/>
    <property type="match status" value="1"/>
</dbReference>
<evidence type="ECO:0000256" key="14">
    <source>
        <dbReference type="ARBA" id="ARBA00035305"/>
    </source>
</evidence>
<dbReference type="Proteomes" id="UP000193866">
    <property type="component" value="Unassembled WGS sequence"/>
</dbReference>
<feature type="transmembrane region" description="Helical" evidence="16">
    <location>
        <begin position="34"/>
        <end position="57"/>
    </location>
</feature>
<reference evidence="19 20" key="1">
    <citation type="submission" date="2016-01" db="EMBL/GenBank/DDBJ databases">
        <title>The new phylogeny of the genus Mycobacterium.</title>
        <authorList>
            <person name="Tarcisio F."/>
            <person name="Conor M."/>
            <person name="Antonella G."/>
            <person name="Elisabetta G."/>
            <person name="Giulia F.S."/>
            <person name="Sara T."/>
            <person name="Anna F."/>
            <person name="Clotilde B."/>
            <person name="Roberto B."/>
            <person name="Veronica D.S."/>
            <person name="Fabio R."/>
            <person name="Monica P."/>
            <person name="Olivier J."/>
            <person name="Enrico T."/>
            <person name="Nicola S."/>
        </authorList>
    </citation>
    <scope>NUCLEOTIDE SEQUENCE [LARGE SCALE GENOMIC DNA]</scope>
    <source>
        <strain evidence="19 20">DSM 45394</strain>
    </source>
</reference>
<dbReference type="PANTHER" id="PTHR43547:SF2">
    <property type="entry name" value="HYBRID SIGNAL TRANSDUCTION HISTIDINE KINASE C"/>
    <property type="match status" value="1"/>
</dbReference>
<evidence type="ECO:0000313" key="20">
    <source>
        <dbReference type="Proteomes" id="UP000193866"/>
    </source>
</evidence>
<dbReference type="PANTHER" id="PTHR43547">
    <property type="entry name" value="TWO-COMPONENT HISTIDINE KINASE"/>
    <property type="match status" value="1"/>
</dbReference>
<dbReference type="CDD" id="cd00075">
    <property type="entry name" value="HATPase"/>
    <property type="match status" value="1"/>
</dbReference>
<dbReference type="InterPro" id="IPR047669">
    <property type="entry name" value="MtrAB_MtrB"/>
</dbReference>
<dbReference type="Gene3D" id="6.10.340.10">
    <property type="match status" value="1"/>
</dbReference>
<dbReference type="FunFam" id="3.30.565.10:FF:000013">
    <property type="entry name" value="Two-component sensor histidine kinase"/>
    <property type="match status" value="1"/>
</dbReference>
<dbReference type="Gene3D" id="1.10.287.130">
    <property type="match status" value="1"/>
</dbReference>
<evidence type="ECO:0000256" key="10">
    <source>
        <dbReference type="ARBA" id="ARBA00022840"/>
    </source>
</evidence>
<keyword evidence="5" id="KW-0597">Phosphoprotein</keyword>
<organism evidence="19 20">
    <name type="scientific">Mycolicibacter longobardus</name>
    <dbReference type="NCBI Taxonomy" id="1108812"/>
    <lineage>
        <taxon>Bacteria</taxon>
        <taxon>Bacillati</taxon>
        <taxon>Actinomycetota</taxon>
        <taxon>Actinomycetes</taxon>
        <taxon>Mycobacteriales</taxon>
        <taxon>Mycobacteriaceae</taxon>
        <taxon>Mycolicibacter</taxon>
    </lineage>
</organism>
<keyword evidence="6" id="KW-0808">Transferase</keyword>
<comment type="catalytic activity">
    <reaction evidence="1">
        <text>ATP + protein L-histidine = ADP + protein N-phospho-L-histidine.</text>
        <dbReference type="EC" id="2.7.13.3"/>
    </reaction>
</comment>
<dbReference type="GO" id="GO:0000155">
    <property type="term" value="F:phosphorelay sensor kinase activity"/>
    <property type="evidence" value="ECO:0007669"/>
    <property type="project" value="InterPro"/>
</dbReference>
<dbReference type="InterPro" id="IPR036890">
    <property type="entry name" value="HATPase_C_sf"/>
</dbReference>
<dbReference type="Pfam" id="PF00512">
    <property type="entry name" value="HisKA"/>
    <property type="match status" value="1"/>
</dbReference>
<dbReference type="FunFam" id="1.10.287.130:FF:000010">
    <property type="entry name" value="Two-component sensor histidine kinase"/>
    <property type="match status" value="1"/>
</dbReference>
<dbReference type="RefSeq" id="WP_085266819.1">
    <property type="nucleotide sequence ID" value="NZ_JACKVG010000012.1"/>
</dbReference>
<comment type="subcellular location">
    <subcellularLocation>
        <location evidence="2">Cell membrane</location>
        <topology evidence="2">Multi-pass membrane protein</topology>
    </subcellularLocation>
</comment>
<gene>
    <name evidence="19" type="ORF">AWC16_22635</name>
</gene>
<dbReference type="Pfam" id="PF02518">
    <property type="entry name" value="HATPase_c"/>
    <property type="match status" value="1"/>
</dbReference>
<evidence type="ECO:0000256" key="2">
    <source>
        <dbReference type="ARBA" id="ARBA00004651"/>
    </source>
</evidence>
<dbReference type="InterPro" id="IPR003661">
    <property type="entry name" value="HisK_dim/P_dom"/>
</dbReference>
<dbReference type="SUPFAM" id="SSF47384">
    <property type="entry name" value="Homodimeric domain of signal transducing histidine kinase"/>
    <property type="match status" value="1"/>
</dbReference>
<dbReference type="InterPro" id="IPR036097">
    <property type="entry name" value="HisK_dim/P_sf"/>
</dbReference>
<dbReference type="Pfam" id="PF00672">
    <property type="entry name" value="HAMP"/>
    <property type="match status" value="1"/>
</dbReference>
<evidence type="ECO:0000256" key="1">
    <source>
        <dbReference type="ARBA" id="ARBA00000085"/>
    </source>
</evidence>
<dbReference type="CDD" id="cd06225">
    <property type="entry name" value="HAMP"/>
    <property type="match status" value="1"/>
</dbReference>
<evidence type="ECO:0000256" key="16">
    <source>
        <dbReference type="SAM" id="Phobius"/>
    </source>
</evidence>
<evidence type="ECO:0000256" key="15">
    <source>
        <dbReference type="SAM" id="MobiDB-lite"/>
    </source>
</evidence>
<feature type="domain" description="Histidine kinase" evidence="17">
    <location>
        <begin position="298"/>
        <end position="515"/>
    </location>
</feature>
<feature type="region of interest" description="Disordered" evidence="15">
    <location>
        <begin position="519"/>
        <end position="549"/>
    </location>
</feature>
<dbReference type="EC" id="2.7.13.3" evidence="3"/>
<dbReference type="PROSITE" id="PS50885">
    <property type="entry name" value="HAMP"/>
    <property type="match status" value="1"/>
</dbReference>
<evidence type="ECO:0000256" key="13">
    <source>
        <dbReference type="ARBA" id="ARBA00023136"/>
    </source>
</evidence>
<dbReference type="InterPro" id="IPR004358">
    <property type="entry name" value="Sig_transdc_His_kin-like_C"/>
</dbReference>
<evidence type="ECO:0000256" key="4">
    <source>
        <dbReference type="ARBA" id="ARBA00022475"/>
    </source>
</evidence>
<evidence type="ECO:0000259" key="17">
    <source>
        <dbReference type="PROSITE" id="PS50109"/>
    </source>
</evidence>
<keyword evidence="8" id="KW-0547">Nucleotide-binding</keyword>
<dbReference type="InterPro" id="IPR005467">
    <property type="entry name" value="His_kinase_dom"/>
</dbReference>
<evidence type="ECO:0000256" key="9">
    <source>
        <dbReference type="ARBA" id="ARBA00022777"/>
    </source>
</evidence>
<dbReference type="CDD" id="cd00082">
    <property type="entry name" value="HisKA"/>
    <property type="match status" value="1"/>
</dbReference>
<dbReference type="SUPFAM" id="SSF55874">
    <property type="entry name" value="ATPase domain of HSP90 chaperone/DNA topoisomerase II/histidine kinase"/>
    <property type="match status" value="1"/>
</dbReference>
<evidence type="ECO:0000256" key="11">
    <source>
        <dbReference type="ARBA" id="ARBA00022989"/>
    </source>
</evidence>
<dbReference type="SMART" id="SM00304">
    <property type="entry name" value="HAMP"/>
    <property type="match status" value="1"/>
</dbReference>
<dbReference type="PRINTS" id="PR00344">
    <property type="entry name" value="BCTRLSENSOR"/>
</dbReference>
<evidence type="ECO:0000256" key="12">
    <source>
        <dbReference type="ARBA" id="ARBA00023012"/>
    </source>
</evidence>
<evidence type="ECO:0000259" key="18">
    <source>
        <dbReference type="PROSITE" id="PS50885"/>
    </source>
</evidence>
<dbReference type="GO" id="GO:0005524">
    <property type="term" value="F:ATP binding"/>
    <property type="evidence" value="ECO:0007669"/>
    <property type="project" value="UniProtKB-KW"/>
</dbReference>
<evidence type="ECO:0000256" key="6">
    <source>
        <dbReference type="ARBA" id="ARBA00022679"/>
    </source>
</evidence>
<dbReference type="SMART" id="SM00387">
    <property type="entry name" value="HATPase_c"/>
    <property type="match status" value="1"/>
</dbReference>
<dbReference type="PROSITE" id="PS50109">
    <property type="entry name" value="HIS_KIN"/>
    <property type="match status" value="1"/>
</dbReference>
<comment type="caution">
    <text evidence="19">The sequence shown here is derived from an EMBL/GenBank/DDBJ whole genome shotgun (WGS) entry which is preliminary data.</text>
</comment>
<dbReference type="Gene3D" id="3.30.565.10">
    <property type="entry name" value="Histidine kinase-like ATPase, C-terminal domain"/>
    <property type="match status" value="1"/>
</dbReference>
<dbReference type="OrthoDB" id="9786919at2"/>
<feature type="compositionally biased region" description="Basic and acidic residues" evidence="15">
    <location>
        <begin position="532"/>
        <end position="549"/>
    </location>
</feature>
<feature type="domain" description="HAMP" evidence="18">
    <location>
        <begin position="231"/>
        <end position="283"/>
    </location>
</feature>
<accession>A0A1X1Y7D4</accession>
<keyword evidence="12" id="KW-0902">Two-component regulatory system</keyword>
<evidence type="ECO:0000256" key="7">
    <source>
        <dbReference type="ARBA" id="ARBA00022692"/>
    </source>
</evidence>
<dbReference type="AlphaFoldDB" id="A0A1X1Y7D4"/>
<keyword evidence="20" id="KW-1185">Reference proteome</keyword>
<proteinExistence type="predicted"/>
<dbReference type="GO" id="GO:0005886">
    <property type="term" value="C:plasma membrane"/>
    <property type="evidence" value="ECO:0007669"/>
    <property type="project" value="UniProtKB-SubCell"/>
</dbReference>
<evidence type="ECO:0000256" key="8">
    <source>
        <dbReference type="ARBA" id="ARBA00022741"/>
    </source>
</evidence>
<dbReference type="SMART" id="SM00388">
    <property type="entry name" value="HisKA"/>
    <property type="match status" value="1"/>
</dbReference>
<evidence type="ECO:0000256" key="3">
    <source>
        <dbReference type="ARBA" id="ARBA00012438"/>
    </source>
</evidence>
<dbReference type="InterPro" id="IPR003594">
    <property type="entry name" value="HATPase_dom"/>
</dbReference>
<keyword evidence="10" id="KW-0067">ATP-binding</keyword>
<keyword evidence="7 16" id="KW-0812">Transmembrane</keyword>
<dbReference type="InterPro" id="IPR003660">
    <property type="entry name" value="HAMP_dom"/>
</dbReference>
<keyword evidence="13 16" id="KW-0472">Membrane</keyword>
<dbReference type="EMBL" id="LQPG01000055">
    <property type="protein sequence ID" value="ORW07033.1"/>
    <property type="molecule type" value="Genomic_DNA"/>
</dbReference>
<keyword evidence="4" id="KW-1003">Cell membrane</keyword>
<keyword evidence="11 16" id="KW-1133">Transmembrane helix</keyword>